<dbReference type="AlphaFoldDB" id="A0AAW2BTM9"/>
<dbReference type="PROSITE" id="PS51375">
    <property type="entry name" value="PPR"/>
    <property type="match status" value="1"/>
</dbReference>
<keyword evidence="5" id="KW-1185">Reference proteome</keyword>
<dbReference type="Gene3D" id="1.25.40.10">
    <property type="entry name" value="Tetratricopeptide repeat domain"/>
    <property type="match status" value="1"/>
</dbReference>
<evidence type="ECO:0008006" key="6">
    <source>
        <dbReference type="Google" id="ProtNLM"/>
    </source>
</evidence>
<comment type="caution">
    <text evidence="4">The sequence shown here is derived from an EMBL/GenBank/DDBJ whole genome shotgun (WGS) entry which is preliminary data.</text>
</comment>
<evidence type="ECO:0000256" key="1">
    <source>
        <dbReference type="ARBA" id="ARBA00022737"/>
    </source>
</evidence>
<name>A0AAW2BTM9_9ROSI</name>
<dbReference type="Proteomes" id="UP001459277">
    <property type="component" value="Unassembled WGS sequence"/>
</dbReference>
<evidence type="ECO:0000256" key="3">
    <source>
        <dbReference type="SAM" id="MobiDB-lite"/>
    </source>
</evidence>
<gene>
    <name evidence="4" type="ORF">SO802_029441</name>
</gene>
<feature type="region of interest" description="Disordered" evidence="3">
    <location>
        <begin position="47"/>
        <end position="69"/>
    </location>
</feature>
<proteinExistence type="predicted"/>
<reference evidence="4 5" key="1">
    <citation type="submission" date="2024-01" db="EMBL/GenBank/DDBJ databases">
        <title>A telomere-to-telomere, gap-free genome of sweet tea (Lithocarpus litseifolius).</title>
        <authorList>
            <person name="Zhou J."/>
        </authorList>
    </citation>
    <scope>NUCLEOTIDE SEQUENCE [LARGE SCALE GENOMIC DNA]</scope>
    <source>
        <strain evidence="4">Zhou-2022a</strain>
        <tissue evidence="4">Leaf</tissue>
    </source>
</reference>
<evidence type="ECO:0000256" key="2">
    <source>
        <dbReference type="PROSITE-ProRule" id="PRU00708"/>
    </source>
</evidence>
<feature type="compositionally biased region" description="Polar residues" evidence="3">
    <location>
        <begin position="52"/>
        <end position="66"/>
    </location>
</feature>
<dbReference type="Pfam" id="PF01535">
    <property type="entry name" value="PPR"/>
    <property type="match status" value="1"/>
</dbReference>
<dbReference type="NCBIfam" id="TIGR00756">
    <property type="entry name" value="PPR"/>
    <property type="match status" value="1"/>
</dbReference>
<keyword evidence="1" id="KW-0677">Repeat</keyword>
<evidence type="ECO:0000313" key="4">
    <source>
        <dbReference type="EMBL" id="KAK9989202.1"/>
    </source>
</evidence>
<dbReference type="InterPro" id="IPR002885">
    <property type="entry name" value="PPR_rpt"/>
</dbReference>
<protein>
    <recommendedName>
        <fullName evidence="6">Pentatricopeptide repeat-containing protein</fullName>
    </recommendedName>
</protein>
<feature type="repeat" description="PPR" evidence="2">
    <location>
        <begin position="226"/>
        <end position="257"/>
    </location>
</feature>
<sequence>MLGTGFELKQHTLFLPRFPLSMRSFPIIPSASAISFSQFQTKNNAVGKEATSKSNSINHQNSTVSVNKRRHSQSYLERQSAILQLSSSSSQSHFDSALARLGGMLKVQDLNAVLRNFGTLSRWQDLSQLVNTKLSVIFEIVYGCFTKAFNSFRHWNILPDDIGTSIFDNKYNFLHYPLQLHEAIYDSLLINASSYSSYMEFMRKNINPVKAMEIYNVIKDEFAKNNVFICNSVLSCLVRNGKFDSSINMLHQMKQDG</sequence>
<accession>A0AAW2BTM9</accession>
<dbReference type="EMBL" id="JAZDWU010000010">
    <property type="protein sequence ID" value="KAK9989202.1"/>
    <property type="molecule type" value="Genomic_DNA"/>
</dbReference>
<organism evidence="4 5">
    <name type="scientific">Lithocarpus litseifolius</name>
    <dbReference type="NCBI Taxonomy" id="425828"/>
    <lineage>
        <taxon>Eukaryota</taxon>
        <taxon>Viridiplantae</taxon>
        <taxon>Streptophyta</taxon>
        <taxon>Embryophyta</taxon>
        <taxon>Tracheophyta</taxon>
        <taxon>Spermatophyta</taxon>
        <taxon>Magnoliopsida</taxon>
        <taxon>eudicotyledons</taxon>
        <taxon>Gunneridae</taxon>
        <taxon>Pentapetalae</taxon>
        <taxon>rosids</taxon>
        <taxon>fabids</taxon>
        <taxon>Fagales</taxon>
        <taxon>Fagaceae</taxon>
        <taxon>Lithocarpus</taxon>
    </lineage>
</organism>
<dbReference type="InterPro" id="IPR011990">
    <property type="entry name" value="TPR-like_helical_dom_sf"/>
</dbReference>
<evidence type="ECO:0000313" key="5">
    <source>
        <dbReference type="Proteomes" id="UP001459277"/>
    </source>
</evidence>